<evidence type="ECO:0000256" key="2">
    <source>
        <dbReference type="ARBA" id="ARBA00023125"/>
    </source>
</evidence>
<sequence>MSLLSEERKQHILIQLDSIGKVRVIALAEQLQVSNETIRRDLFVLEEEGKLKRVYGGAVKVQYDEGEPPYRERQILNHEAKKAIGYRAVDLIQDGNTIYMDMGTTIHELARSLNGKKRITVITNSLTVANLLTESLSQALFSGRIIILGGEISLEQQSVSGYLSLEMLKNLYVDKAFISVGGISIETGISDYNMNDSVITRTVISKAKEVIILADYSKISIQAFCHIAPLESIDVVVCEKEHPKAWAQELEVKGVTWITANAIME</sequence>
<dbReference type="SMART" id="SM00420">
    <property type="entry name" value="HTH_DEOR"/>
    <property type="match status" value="1"/>
</dbReference>
<keyword evidence="1" id="KW-0805">Transcription regulation</keyword>
<protein>
    <submittedName>
        <fullName evidence="5">DeoR/GlpR transcriptional regulator</fullName>
    </submittedName>
</protein>
<dbReference type="InterPro" id="IPR001034">
    <property type="entry name" value="DeoR_HTH"/>
</dbReference>
<dbReference type="InterPro" id="IPR036390">
    <property type="entry name" value="WH_DNA-bd_sf"/>
</dbReference>
<dbReference type="PANTHER" id="PTHR30363">
    <property type="entry name" value="HTH-TYPE TRANSCRIPTIONAL REGULATOR SRLR-RELATED"/>
    <property type="match status" value="1"/>
</dbReference>
<dbReference type="InterPro" id="IPR037171">
    <property type="entry name" value="NagB/RpiA_transferase-like"/>
</dbReference>
<dbReference type="RefSeq" id="WP_144698760.1">
    <property type="nucleotide sequence ID" value="NZ_VNJJ01000002.1"/>
</dbReference>
<proteinExistence type="predicted"/>
<dbReference type="InterPro" id="IPR050313">
    <property type="entry name" value="Carb_Metab_HTH_regulators"/>
</dbReference>
<evidence type="ECO:0000313" key="6">
    <source>
        <dbReference type="Proteomes" id="UP000316330"/>
    </source>
</evidence>
<dbReference type="InterPro" id="IPR036388">
    <property type="entry name" value="WH-like_DNA-bd_sf"/>
</dbReference>
<comment type="caution">
    <text evidence="5">The sequence shown here is derived from an EMBL/GenBank/DDBJ whole genome shotgun (WGS) entry which is preliminary data.</text>
</comment>
<dbReference type="PRINTS" id="PR00037">
    <property type="entry name" value="HTHLACR"/>
</dbReference>
<evidence type="ECO:0000313" key="5">
    <source>
        <dbReference type="EMBL" id="TVY03100.1"/>
    </source>
</evidence>
<reference evidence="5 6" key="1">
    <citation type="submission" date="2019-07" db="EMBL/GenBank/DDBJ databases">
        <authorList>
            <person name="Kim J."/>
        </authorList>
    </citation>
    <scope>NUCLEOTIDE SEQUENCE [LARGE SCALE GENOMIC DNA]</scope>
    <source>
        <strain evidence="5 6">G13</strain>
    </source>
</reference>
<keyword evidence="3" id="KW-0804">Transcription</keyword>
<dbReference type="SUPFAM" id="SSF100950">
    <property type="entry name" value="NagB/RpiA/CoA transferase-like"/>
    <property type="match status" value="1"/>
</dbReference>
<dbReference type="SMART" id="SM01134">
    <property type="entry name" value="DeoRC"/>
    <property type="match status" value="1"/>
</dbReference>
<dbReference type="EMBL" id="VNJJ01000002">
    <property type="protein sequence ID" value="TVY03100.1"/>
    <property type="molecule type" value="Genomic_DNA"/>
</dbReference>
<keyword evidence="6" id="KW-1185">Reference proteome</keyword>
<evidence type="ECO:0000256" key="1">
    <source>
        <dbReference type="ARBA" id="ARBA00023015"/>
    </source>
</evidence>
<dbReference type="Pfam" id="PF00455">
    <property type="entry name" value="DeoRC"/>
    <property type="match status" value="1"/>
</dbReference>
<organism evidence="5 6">
    <name type="scientific">Cohnella terricola</name>
    <dbReference type="NCBI Taxonomy" id="1289167"/>
    <lineage>
        <taxon>Bacteria</taxon>
        <taxon>Bacillati</taxon>
        <taxon>Bacillota</taxon>
        <taxon>Bacilli</taxon>
        <taxon>Bacillales</taxon>
        <taxon>Paenibacillaceae</taxon>
        <taxon>Cohnella</taxon>
    </lineage>
</organism>
<keyword evidence="2" id="KW-0238">DNA-binding</keyword>
<dbReference type="Gene3D" id="3.40.50.1360">
    <property type="match status" value="1"/>
</dbReference>
<dbReference type="Proteomes" id="UP000316330">
    <property type="component" value="Unassembled WGS sequence"/>
</dbReference>
<dbReference type="PROSITE" id="PS51000">
    <property type="entry name" value="HTH_DEOR_2"/>
    <property type="match status" value="1"/>
</dbReference>
<name>A0A559JTE3_9BACL</name>
<dbReference type="GO" id="GO:0003700">
    <property type="term" value="F:DNA-binding transcription factor activity"/>
    <property type="evidence" value="ECO:0007669"/>
    <property type="project" value="InterPro"/>
</dbReference>
<dbReference type="OrthoDB" id="9797223at2"/>
<dbReference type="Gene3D" id="1.10.10.10">
    <property type="entry name" value="Winged helix-like DNA-binding domain superfamily/Winged helix DNA-binding domain"/>
    <property type="match status" value="1"/>
</dbReference>
<evidence type="ECO:0000256" key="3">
    <source>
        <dbReference type="ARBA" id="ARBA00023163"/>
    </source>
</evidence>
<dbReference type="AlphaFoldDB" id="A0A559JTE3"/>
<dbReference type="PROSITE" id="PS00894">
    <property type="entry name" value="HTH_DEOR_1"/>
    <property type="match status" value="1"/>
</dbReference>
<gene>
    <name evidence="5" type="ORF">FPZ45_04230</name>
</gene>
<dbReference type="PANTHER" id="PTHR30363:SF44">
    <property type="entry name" value="AGA OPERON TRANSCRIPTIONAL REPRESSOR-RELATED"/>
    <property type="match status" value="1"/>
</dbReference>
<dbReference type="GO" id="GO:0003677">
    <property type="term" value="F:DNA binding"/>
    <property type="evidence" value="ECO:0007669"/>
    <property type="project" value="UniProtKB-KW"/>
</dbReference>
<accession>A0A559JTE3</accession>
<dbReference type="InterPro" id="IPR014036">
    <property type="entry name" value="DeoR-like_C"/>
</dbReference>
<dbReference type="InterPro" id="IPR018356">
    <property type="entry name" value="Tscrpt_reg_HTH_DeoR_CS"/>
</dbReference>
<feature type="domain" description="HTH deoR-type" evidence="4">
    <location>
        <begin position="5"/>
        <end position="60"/>
    </location>
</feature>
<dbReference type="SUPFAM" id="SSF46785">
    <property type="entry name" value="Winged helix' DNA-binding domain"/>
    <property type="match status" value="1"/>
</dbReference>
<dbReference type="Pfam" id="PF08220">
    <property type="entry name" value="HTH_DeoR"/>
    <property type="match status" value="1"/>
</dbReference>
<evidence type="ECO:0000259" key="4">
    <source>
        <dbReference type="PROSITE" id="PS51000"/>
    </source>
</evidence>